<sequence length="39" mass="4265">MSESGVLKCSTYVGRLLNERQTRGLEADDSLGFESGVCR</sequence>
<evidence type="ECO:0000313" key="1">
    <source>
        <dbReference type="EMBL" id="EJN61395.1"/>
    </source>
</evidence>
<organism evidence="1 2">
    <name type="scientific">Halogranum salarium B-1</name>
    <dbReference type="NCBI Taxonomy" id="1210908"/>
    <lineage>
        <taxon>Archaea</taxon>
        <taxon>Methanobacteriati</taxon>
        <taxon>Methanobacteriota</taxon>
        <taxon>Stenosarchaea group</taxon>
        <taxon>Halobacteria</taxon>
        <taxon>Halobacteriales</taxon>
        <taxon>Haloferacaceae</taxon>
    </lineage>
</organism>
<reference evidence="1 2" key="1">
    <citation type="journal article" date="2012" name="J. Bacteriol.">
        <title>Draft Genome Sequence of the Extremely Halophilic Archaeon Halogranum salarium B-1T.</title>
        <authorList>
            <person name="Kim K.K."/>
            <person name="Lee K.C."/>
            <person name="Lee J.S."/>
        </authorList>
    </citation>
    <scope>NUCLEOTIDE SEQUENCE [LARGE SCALE GENOMIC DNA]</scope>
    <source>
        <strain evidence="1 2">B-1</strain>
    </source>
</reference>
<comment type="caution">
    <text evidence="1">The sequence shown here is derived from an EMBL/GenBank/DDBJ whole genome shotgun (WGS) entry which is preliminary data.</text>
</comment>
<dbReference type="EMBL" id="ALJD01000002">
    <property type="protein sequence ID" value="EJN61395.1"/>
    <property type="molecule type" value="Genomic_DNA"/>
</dbReference>
<dbReference type="Proteomes" id="UP000007813">
    <property type="component" value="Unassembled WGS sequence"/>
</dbReference>
<name>J2ZKZ2_9EURY</name>
<dbReference type="AlphaFoldDB" id="J2ZKZ2"/>
<protein>
    <submittedName>
        <fullName evidence="1">Uncharacterized protein</fullName>
    </submittedName>
</protein>
<accession>J2ZKZ2</accession>
<proteinExistence type="predicted"/>
<evidence type="ECO:0000313" key="2">
    <source>
        <dbReference type="Proteomes" id="UP000007813"/>
    </source>
</evidence>
<gene>
    <name evidence="1" type="ORF">HSB1_04360</name>
</gene>